<keyword evidence="1" id="KW-0805">Transcription regulation</keyword>
<dbReference type="Pfam" id="PF12802">
    <property type="entry name" value="MarR_2"/>
    <property type="match status" value="1"/>
</dbReference>
<gene>
    <name evidence="5" type="ORF">UM93_03285</name>
</gene>
<sequence length="143" mass="15690">MLMADLGHLLHDIVMHMDRDADARLSPLGLTLRRFVAMTVIAEHPGITSRQLAAPLGISEPAVSQALKPLAARELIYDASPQGSGRSINWQLSSEGERLFSEARDRLGNDFDDLVRRTGLNPDLLAGQLQSILNELKKPIGEK</sequence>
<evidence type="ECO:0000313" key="6">
    <source>
        <dbReference type="Proteomes" id="UP000061839"/>
    </source>
</evidence>
<dbReference type="InterPro" id="IPR036390">
    <property type="entry name" value="WH_DNA-bd_sf"/>
</dbReference>
<dbReference type="Gene3D" id="1.10.10.10">
    <property type="entry name" value="Winged helix-like DNA-binding domain superfamily/Winged helix DNA-binding domain"/>
    <property type="match status" value="1"/>
</dbReference>
<dbReference type="SUPFAM" id="SSF46785">
    <property type="entry name" value="Winged helix' DNA-binding domain"/>
    <property type="match status" value="1"/>
</dbReference>
<dbReference type="InterPro" id="IPR023187">
    <property type="entry name" value="Tscrpt_reg_MarR-type_CS"/>
</dbReference>
<dbReference type="KEGG" id="ari:UM93_03285"/>
<dbReference type="InterPro" id="IPR000835">
    <property type="entry name" value="HTH_MarR-typ"/>
</dbReference>
<feature type="domain" description="HTH marR-type" evidence="4">
    <location>
        <begin position="3"/>
        <end position="138"/>
    </location>
</feature>
<dbReference type="SMART" id="SM00347">
    <property type="entry name" value="HTH_MARR"/>
    <property type="match status" value="1"/>
</dbReference>
<evidence type="ECO:0000259" key="4">
    <source>
        <dbReference type="PROSITE" id="PS50995"/>
    </source>
</evidence>
<keyword evidence="2" id="KW-0238">DNA-binding</keyword>
<keyword evidence="6" id="KW-1185">Reference proteome</keyword>
<dbReference type="PATRIC" id="fig|1618207.4.peg.673"/>
<dbReference type="HOGENOM" id="CLU_1870962_0_0_11"/>
<dbReference type="GO" id="GO:0003677">
    <property type="term" value="F:DNA binding"/>
    <property type="evidence" value="ECO:0007669"/>
    <property type="project" value="UniProtKB-KW"/>
</dbReference>
<dbReference type="EMBL" id="CP011005">
    <property type="protein sequence ID" value="AJT40783.1"/>
    <property type="molecule type" value="Genomic_DNA"/>
</dbReference>
<evidence type="ECO:0000313" key="5">
    <source>
        <dbReference type="EMBL" id="AJT40783.1"/>
    </source>
</evidence>
<dbReference type="GO" id="GO:0003700">
    <property type="term" value="F:DNA-binding transcription factor activity"/>
    <property type="evidence" value="ECO:0007669"/>
    <property type="project" value="InterPro"/>
</dbReference>
<evidence type="ECO:0000256" key="3">
    <source>
        <dbReference type="ARBA" id="ARBA00023163"/>
    </source>
</evidence>
<organism evidence="5 6">
    <name type="scientific">Psychromicrobium lacuslunae</name>
    <dbReference type="NCBI Taxonomy" id="1618207"/>
    <lineage>
        <taxon>Bacteria</taxon>
        <taxon>Bacillati</taxon>
        <taxon>Actinomycetota</taxon>
        <taxon>Actinomycetes</taxon>
        <taxon>Micrococcales</taxon>
        <taxon>Micrococcaceae</taxon>
        <taxon>Psychromicrobium</taxon>
    </lineage>
</organism>
<accession>A0A0D4BWT5</accession>
<evidence type="ECO:0000256" key="1">
    <source>
        <dbReference type="ARBA" id="ARBA00023015"/>
    </source>
</evidence>
<keyword evidence="3" id="KW-0804">Transcription</keyword>
<evidence type="ECO:0000256" key="2">
    <source>
        <dbReference type="ARBA" id="ARBA00023125"/>
    </source>
</evidence>
<dbReference type="AlphaFoldDB" id="A0A0D4BWT5"/>
<protein>
    <recommendedName>
        <fullName evidence="4">HTH marR-type domain-containing protein</fullName>
    </recommendedName>
</protein>
<dbReference type="PROSITE" id="PS01117">
    <property type="entry name" value="HTH_MARR_1"/>
    <property type="match status" value="1"/>
</dbReference>
<dbReference type="PROSITE" id="PS50995">
    <property type="entry name" value="HTH_MARR_2"/>
    <property type="match status" value="1"/>
</dbReference>
<reference evidence="5 6" key="1">
    <citation type="journal article" date="2015" name="Genome Announc.">
        <title>Complete Genome Sequencing of Protease-Producing Novel Arthrobacter sp. Strain IHBB 11108 Using PacBio Single-Molecule Real-Time Sequencing Technology.</title>
        <authorList>
            <person name="Kiran S."/>
            <person name="Swarnkar M.K."/>
            <person name="Pal M."/>
            <person name="Thakur R."/>
            <person name="Tewari R."/>
            <person name="Singh A.K."/>
            <person name="Gulati A."/>
        </authorList>
    </citation>
    <scope>NUCLEOTIDE SEQUENCE [LARGE SCALE GENOMIC DNA]</scope>
    <source>
        <strain evidence="5 6">IHBB 11108</strain>
    </source>
</reference>
<dbReference type="Proteomes" id="UP000061839">
    <property type="component" value="Chromosome"/>
</dbReference>
<dbReference type="InterPro" id="IPR036388">
    <property type="entry name" value="WH-like_DNA-bd_sf"/>
</dbReference>
<name>A0A0D4BWT5_9MICC</name>
<proteinExistence type="predicted"/>